<dbReference type="Gene3D" id="3.30.70.100">
    <property type="match status" value="1"/>
</dbReference>
<feature type="active site" evidence="5">
    <location>
        <position position="20"/>
    </location>
</feature>
<evidence type="ECO:0000256" key="7">
    <source>
        <dbReference type="RuleBase" id="RU004168"/>
    </source>
</evidence>
<dbReference type="PANTHER" id="PTHR47268:SF4">
    <property type="entry name" value="ACYLPHOSPHATASE"/>
    <property type="match status" value="1"/>
</dbReference>
<dbReference type="AlphaFoldDB" id="A0A553H1I3"/>
<evidence type="ECO:0000256" key="1">
    <source>
        <dbReference type="ARBA" id="ARBA00005614"/>
    </source>
</evidence>
<name>A0A553H1I3_9PSED</name>
<gene>
    <name evidence="9" type="ORF">FM069_07655</name>
</gene>
<evidence type="ECO:0000256" key="5">
    <source>
        <dbReference type="PROSITE-ProRule" id="PRU00520"/>
    </source>
</evidence>
<dbReference type="Proteomes" id="UP000315235">
    <property type="component" value="Unassembled WGS sequence"/>
</dbReference>
<reference evidence="9 10" key="1">
    <citation type="submission" date="2019-07" db="EMBL/GenBank/DDBJ databases">
        <title>Pseudomonas mangiferae sp. nov., isolated from bark of mango tree in Thailand.</title>
        <authorList>
            <person name="Srisuk N."/>
            <person name="Anurat P."/>
        </authorList>
    </citation>
    <scope>NUCLEOTIDE SEQUENCE [LARGE SCALE GENOMIC DNA]</scope>
    <source>
        <strain evidence="9 10">DMKU_BBB3-04</strain>
    </source>
</reference>
<comment type="catalytic activity">
    <reaction evidence="4 5 6">
        <text>an acyl phosphate + H2O = a carboxylate + phosphate + H(+)</text>
        <dbReference type="Rhea" id="RHEA:14965"/>
        <dbReference type="ChEBI" id="CHEBI:15377"/>
        <dbReference type="ChEBI" id="CHEBI:15378"/>
        <dbReference type="ChEBI" id="CHEBI:29067"/>
        <dbReference type="ChEBI" id="CHEBI:43474"/>
        <dbReference type="ChEBI" id="CHEBI:59918"/>
        <dbReference type="EC" id="3.6.1.7"/>
    </reaction>
</comment>
<dbReference type="OrthoDB" id="5295388at2"/>
<dbReference type="PROSITE" id="PS51160">
    <property type="entry name" value="ACYLPHOSPHATASE_3"/>
    <property type="match status" value="1"/>
</dbReference>
<evidence type="ECO:0000313" key="9">
    <source>
        <dbReference type="EMBL" id="TRX75610.1"/>
    </source>
</evidence>
<dbReference type="SUPFAM" id="SSF54975">
    <property type="entry name" value="Acylphosphatase/BLUF domain-like"/>
    <property type="match status" value="1"/>
</dbReference>
<dbReference type="PRINTS" id="PR00112">
    <property type="entry name" value="ACYLPHPHTASE"/>
</dbReference>
<protein>
    <recommendedName>
        <fullName evidence="3 5">Acylphosphatase</fullName>
        <ecNumber evidence="2 5">3.6.1.7</ecNumber>
    </recommendedName>
</protein>
<dbReference type="GO" id="GO:0003998">
    <property type="term" value="F:acylphosphatase activity"/>
    <property type="evidence" value="ECO:0007669"/>
    <property type="project" value="UniProtKB-EC"/>
</dbReference>
<evidence type="ECO:0000256" key="3">
    <source>
        <dbReference type="ARBA" id="ARBA00015991"/>
    </source>
</evidence>
<dbReference type="PROSITE" id="PS00151">
    <property type="entry name" value="ACYLPHOSPHATASE_2"/>
    <property type="match status" value="1"/>
</dbReference>
<keyword evidence="5 6" id="KW-0378">Hydrolase</keyword>
<proteinExistence type="inferred from homology"/>
<evidence type="ECO:0000313" key="10">
    <source>
        <dbReference type="Proteomes" id="UP000315235"/>
    </source>
</evidence>
<evidence type="ECO:0000256" key="2">
    <source>
        <dbReference type="ARBA" id="ARBA00012150"/>
    </source>
</evidence>
<evidence type="ECO:0000259" key="8">
    <source>
        <dbReference type="PROSITE" id="PS51160"/>
    </source>
</evidence>
<organism evidence="9 10">
    <name type="scientific">Pseudomonas mangiferae</name>
    <dbReference type="NCBI Taxonomy" id="2593654"/>
    <lineage>
        <taxon>Bacteria</taxon>
        <taxon>Pseudomonadati</taxon>
        <taxon>Pseudomonadota</taxon>
        <taxon>Gammaproteobacteria</taxon>
        <taxon>Pseudomonadales</taxon>
        <taxon>Pseudomonadaceae</taxon>
        <taxon>Pseudomonas</taxon>
    </lineage>
</organism>
<dbReference type="InterPro" id="IPR017968">
    <property type="entry name" value="Acylphosphatase_CS"/>
</dbReference>
<dbReference type="InterPro" id="IPR036046">
    <property type="entry name" value="Acylphosphatase-like_dom_sf"/>
</dbReference>
<dbReference type="RefSeq" id="WP_143487702.1">
    <property type="nucleotide sequence ID" value="NZ_VJOY01000004.1"/>
</dbReference>
<dbReference type="PANTHER" id="PTHR47268">
    <property type="entry name" value="ACYLPHOSPHATASE"/>
    <property type="match status" value="1"/>
</dbReference>
<dbReference type="NCBIfam" id="NF011014">
    <property type="entry name" value="PRK14442.1"/>
    <property type="match status" value="1"/>
</dbReference>
<feature type="domain" description="Acylphosphatase-like" evidence="8">
    <location>
        <begin position="5"/>
        <end position="91"/>
    </location>
</feature>
<dbReference type="EMBL" id="VJOY01000004">
    <property type="protein sequence ID" value="TRX75610.1"/>
    <property type="molecule type" value="Genomic_DNA"/>
</dbReference>
<comment type="similarity">
    <text evidence="1 7">Belongs to the acylphosphatase family.</text>
</comment>
<dbReference type="PROSITE" id="PS00150">
    <property type="entry name" value="ACYLPHOSPHATASE_1"/>
    <property type="match status" value="1"/>
</dbReference>
<sequence length="91" mass="10067">MNRIGLHGFVSGKVQGVGFREATLREAERLGVQGWVRNREDGRVEVWLEGQKPEVARLADWLTQGPPAAEVEEARLAPCQPEGMAGFGVRR</sequence>
<evidence type="ECO:0000256" key="6">
    <source>
        <dbReference type="RuleBase" id="RU000553"/>
    </source>
</evidence>
<feature type="active site" evidence="5">
    <location>
        <position position="38"/>
    </location>
</feature>
<dbReference type="InterPro" id="IPR020456">
    <property type="entry name" value="Acylphosphatase"/>
</dbReference>
<accession>A0A553H1I3</accession>
<keyword evidence="10" id="KW-1185">Reference proteome</keyword>
<evidence type="ECO:0000256" key="4">
    <source>
        <dbReference type="ARBA" id="ARBA00047645"/>
    </source>
</evidence>
<dbReference type="Pfam" id="PF00708">
    <property type="entry name" value="Acylphosphatase"/>
    <property type="match status" value="1"/>
</dbReference>
<dbReference type="InterPro" id="IPR001792">
    <property type="entry name" value="Acylphosphatase-like_dom"/>
</dbReference>
<dbReference type="EC" id="3.6.1.7" evidence="2 5"/>
<comment type="caution">
    <text evidence="9">The sequence shown here is derived from an EMBL/GenBank/DDBJ whole genome shotgun (WGS) entry which is preliminary data.</text>
</comment>